<protein>
    <recommendedName>
        <fullName evidence="4">Helix-turn-helix domain-containing protein</fullName>
    </recommendedName>
</protein>
<proteinExistence type="predicted"/>
<reference evidence="2" key="1">
    <citation type="submission" date="2023-01" db="EMBL/GenBank/DDBJ databases">
        <title>Complete genome sequence of Planctobacterium marinum strain Dej080120_11.</title>
        <authorList>
            <person name="Ueki S."/>
            <person name="Maruyama F."/>
        </authorList>
    </citation>
    <scope>NUCLEOTIDE SEQUENCE</scope>
    <source>
        <strain evidence="2">Dej080120_11</strain>
    </source>
</reference>
<evidence type="ECO:0000313" key="2">
    <source>
        <dbReference type="EMBL" id="BDX04620.1"/>
    </source>
</evidence>
<dbReference type="KEGG" id="pmaw:MACH26_01410"/>
<evidence type="ECO:0000256" key="1">
    <source>
        <dbReference type="SAM" id="MobiDB-lite"/>
    </source>
</evidence>
<gene>
    <name evidence="2" type="ORF">MACH26_01410</name>
</gene>
<name>A0AA48I2B7_9ALTE</name>
<dbReference type="Proteomes" id="UP001333710">
    <property type="component" value="Chromosome"/>
</dbReference>
<dbReference type="EMBL" id="AP027272">
    <property type="protein sequence ID" value="BDX04620.1"/>
    <property type="molecule type" value="Genomic_DNA"/>
</dbReference>
<evidence type="ECO:0000313" key="3">
    <source>
        <dbReference type="Proteomes" id="UP001333710"/>
    </source>
</evidence>
<keyword evidence="3" id="KW-1185">Reference proteome</keyword>
<dbReference type="AlphaFoldDB" id="A0AA48I2B7"/>
<organism evidence="2 3">
    <name type="scientific">Planctobacterium marinum</name>
    <dbReference type="NCBI Taxonomy" id="1631968"/>
    <lineage>
        <taxon>Bacteria</taxon>
        <taxon>Pseudomonadati</taxon>
        <taxon>Pseudomonadota</taxon>
        <taxon>Gammaproteobacteria</taxon>
        <taxon>Alteromonadales</taxon>
        <taxon>Alteromonadaceae</taxon>
        <taxon>Planctobacterium</taxon>
    </lineage>
</organism>
<feature type="region of interest" description="Disordered" evidence="1">
    <location>
        <begin position="74"/>
        <end position="93"/>
    </location>
</feature>
<sequence length="93" mass="10587">MTIDSNTDIGELMLANEVADFLRTTTASLYNQLSRGNEGQTIPSSIQVGRKRMWLKSDVIAWLQAQKEKTQLRMDVNQTPRPADLNKPTIRRI</sequence>
<dbReference type="RefSeq" id="WP_338290412.1">
    <property type="nucleotide sequence ID" value="NZ_AP027272.1"/>
</dbReference>
<accession>A0AA48I2B7</accession>
<evidence type="ECO:0008006" key="4">
    <source>
        <dbReference type="Google" id="ProtNLM"/>
    </source>
</evidence>